<dbReference type="InterPro" id="IPR002213">
    <property type="entry name" value="UDP_glucos_trans"/>
</dbReference>
<dbReference type="GO" id="GO:0008194">
    <property type="term" value="F:UDP-glycosyltransferase activity"/>
    <property type="evidence" value="ECO:0007669"/>
    <property type="project" value="InterPro"/>
</dbReference>
<keyword evidence="3 6" id="KW-0808">Transferase</keyword>
<dbReference type="EMBL" id="CP058905">
    <property type="protein sequence ID" value="QLJ99344.2"/>
    <property type="molecule type" value="Genomic_DNA"/>
</dbReference>
<dbReference type="PANTHER" id="PTHR48050:SF13">
    <property type="entry name" value="STEROL 3-BETA-GLUCOSYLTRANSFERASE UGT80A2"/>
    <property type="match status" value="1"/>
</dbReference>
<evidence type="ECO:0000259" key="4">
    <source>
        <dbReference type="Pfam" id="PF06722"/>
    </source>
</evidence>
<accession>A0A7D6C6Q8</accession>
<dbReference type="InterPro" id="IPR050426">
    <property type="entry name" value="Glycosyltransferase_28"/>
</dbReference>
<protein>
    <submittedName>
        <fullName evidence="6">Glycosyltransferase family 1 protein</fullName>
    </submittedName>
</protein>
<dbReference type="GO" id="GO:0016758">
    <property type="term" value="F:hexosyltransferase activity"/>
    <property type="evidence" value="ECO:0007669"/>
    <property type="project" value="UniProtKB-ARBA"/>
</dbReference>
<dbReference type="SUPFAM" id="SSF53756">
    <property type="entry name" value="UDP-Glycosyltransferase/glycogen phosphorylase"/>
    <property type="match status" value="1"/>
</dbReference>
<dbReference type="PANTHER" id="PTHR48050">
    <property type="entry name" value="STEROL 3-BETA-GLUCOSYLTRANSFERASE"/>
    <property type="match status" value="1"/>
</dbReference>
<dbReference type="InterPro" id="IPR010610">
    <property type="entry name" value="EryCIII-like_C"/>
</dbReference>
<gene>
    <name evidence="6" type="primary">eveGT5</name>
    <name evidence="6" type="ORF">HZU44_04145</name>
</gene>
<feature type="domain" description="Erythromycin biosynthesis protein CIII-like C-terminal" evidence="4">
    <location>
        <begin position="240"/>
        <end position="378"/>
    </location>
</feature>
<keyword evidence="2" id="KW-0328">Glycosyltransferase</keyword>
<sequence>MKILFIAGPTKSSLFGLAPLAIAARMSGHEVVMASTQEVVPATMSVGLPAFPLAALTLAELMTTDRAGDPLRIPAEDAAFVPFVGRMFGRLAAISLDPLRDLVGGWRPDLIVGGPHAYAAPILATELGVPCVRHLLTGNPVDREGTHPGVDEELRPELAALGLAQVPPFHLALDIFPASTRIDDVPPAQPVRPLRWIPTNQQQPVAPWMLSRGPRRRVLVTAGSLVTTTHNFDFLHGLAGTLAEQDVEVVVAAPPEVGRALHDVPGVRHAGWLPLDVVLPHCDLIVHHSGTMTALTALNAGVPQLIVPQESRFIEWARNLSTLGVAQTLAPGEDTPEAVGKVARLLLEDPVHATSAAAIAREIAEMPGPTEVVGQLTEFATRGLTCASS</sequence>
<dbReference type="Pfam" id="PF21036">
    <property type="entry name" value="EryCIII-like_N"/>
    <property type="match status" value="1"/>
</dbReference>
<feature type="domain" description="Erythromycin biosynthesis protein CIII-like N-terminal" evidence="5">
    <location>
        <begin position="23"/>
        <end position="223"/>
    </location>
</feature>
<dbReference type="Pfam" id="PF06722">
    <property type="entry name" value="EryCIII-like_C"/>
    <property type="match status" value="1"/>
</dbReference>
<proteinExistence type="inferred from homology"/>
<dbReference type="CDD" id="cd03784">
    <property type="entry name" value="GT1_Gtf-like"/>
    <property type="match status" value="1"/>
</dbReference>
<evidence type="ECO:0000313" key="6">
    <source>
        <dbReference type="EMBL" id="QLJ99344.2"/>
    </source>
</evidence>
<evidence type="ECO:0000256" key="3">
    <source>
        <dbReference type="ARBA" id="ARBA00022679"/>
    </source>
</evidence>
<dbReference type="AlphaFoldDB" id="A0A7D6C6Q8"/>
<organism evidence="6">
    <name type="scientific">Micromonospora carbonacea</name>
    <dbReference type="NCBI Taxonomy" id="47853"/>
    <lineage>
        <taxon>Bacteria</taxon>
        <taxon>Bacillati</taxon>
        <taxon>Actinomycetota</taxon>
        <taxon>Actinomycetes</taxon>
        <taxon>Micromonosporales</taxon>
        <taxon>Micromonosporaceae</taxon>
        <taxon>Micromonospora</taxon>
    </lineage>
</organism>
<evidence type="ECO:0000256" key="1">
    <source>
        <dbReference type="ARBA" id="ARBA00006962"/>
    </source>
</evidence>
<dbReference type="GO" id="GO:0017000">
    <property type="term" value="P:antibiotic biosynthetic process"/>
    <property type="evidence" value="ECO:0007669"/>
    <property type="project" value="UniProtKB-ARBA"/>
</dbReference>
<dbReference type="Gene3D" id="3.40.50.2000">
    <property type="entry name" value="Glycogen Phosphorylase B"/>
    <property type="match status" value="2"/>
</dbReference>
<dbReference type="InterPro" id="IPR048284">
    <property type="entry name" value="EryCIII-like_N"/>
</dbReference>
<name>A0A7D6C6Q8_9ACTN</name>
<comment type="similarity">
    <text evidence="1">Belongs to the glycosyltransferase 28 family.</text>
</comment>
<evidence type="ECO:0000259" key="5">
    <source>
        <dbReference type="Pfam" id="PF21036"/>
    </source>
</evidence>
<reference evidence="6" key="1">
    <citation type="submission" date="2020-08" db="EMBL/GenBank/DDBJ databases">
        <title>A bifunctional nitrone conjugated secondary metabolite targeting the ribosome.</title>
        <authorList>
            <person name="Limbrick E.M."/>
            <person name="Graf M."/>
            <person name="Derewacz D.K."/>
            <person name="Nguyen F."/>
            <person name="Spraggins J.M."/>
            <person name="Wieland M."/>
            <person name="Ynigez-Gutierrez A.E."/>
            <person name="Reisman B.J."/>
            <person name="Zinshteyn B."/>
            <person name="McCulloch K."/>
            <person name="Iverson T.M."/>
            <person name="Green R."/>
            <person name="Wilson D.N."/>
            <person name="Bachmann B.O."/>
        </authorList>
    </citation>
    <scope>NUCLEOTIDE SEQUENCE</scope>
    <source>
        <strain evidence="6">Africana</strain>
    </source>
</reference>
<evidence type="ECO:0000256" key="2">
    <source>
        <dbReference type="ARBA" id="ARBA00022676"/>
    </source>
</evidence>